<feature type="domain" description="Peptidase S54 rhomboid" evidence="6">
    <location>
        <begin position="43"/>
        <end position="130"/>
    </location>
</feature>
<gene>
    <name evidence="7" type="ORF">ML536_19035</name>
</gene>
<dbReference type="AlphaFoldDB" id="A0AA41QRZ8"/>
<feature type="transmembrane region" description="Helical" evidence="5">
    <location>
        <begin position="133"/>
        <end position="152"/>
    </location>
</feature>
<comment type="caution">
    <text evidence="7">The sequence shown here is derived from an EMBL/GenBank/DDBJ whole genome shotgun (WGS) entry which is preliminary data.</text>
</comment>
<dbReference type="GO" id="GO:0004252">
    <property type="term" value="F:serine-type endopeptidase activity"/>
    <property type="evidence" value="ECO:0007669"/>
    <property type="project" value="InterPro"/>
</dbReference>
<evidence type="ECO:0000256" key="1">
    <source>
        <dbReference type="ARBA" id="ARBA00004141"/>
    </source>
</evidence>
<evidence type="ECO:0000256" key="4">
    <source>
        <dbReference type="ARBA" id="ARBA00023136"/>
    </source>
</evidence>
<evidence type="ECO:0000256" key="5">
    <source>
        <dbReference type="SAM" id="Phobius"/>
    </source>
</evidence>
<keyword evidence="7" id="KW-0378">Hydrolase</keyword>
<evidence type="ECO:0000259" key="6">
    <source>
        <dbReference type="Pfam" id="PF01694"/>
    </source>
</evidence>
<sequence length="175" mass="18890">MTLARLPWLTATVFLVTTAFTAAQMVWPGVLPALQRQPSMLAGEYWRFFTAWLVHDEGARQIVFNFAALAVAGTFVELMLGRTIWMLAYIAGGLSGEIAGIFWQPFGAGNSVAVCGLIGVLAIWQLRREGVPVIARLVFPLLCFGGALVLIANHDIHGPPLLVGGAIGFLRRAKS</sequence>
<dbReference type="RefSeq" id="WP_281736950.1">
    <property type="nucleotide sequence ID" value="NZ_JAKETQ010000003.1"/>
</dbReference>
<dbReference type="Gene3D" id="1.20.1540.10">
    <property type="entry name" value="Rhomboid-like"/>
    <property type="match status" value="1"/>
</dbReference>
<dbReference type="InterPro" id="IPR035952">
    <property type="entry name" value="Rhomboid-like_sf"/>
</dbReference>
<dbReference type="Pfam" id="PF01694">
    <property type="entry name" value="Rhomboid"/>
    <property type="match status" value="1"/>
</dbReference>
<reference evidence="7" key="1">
    <citation type="submission" date="2022-03" db="EMBL/GenBank/DDBJ databases">
        <title>The complete genome sequence of a Methyloterrigena soli.</title>
        <authorList>
            <person name="Zi Z."/>
        </authorList>
    </citation>
    <scope>NUCLEOTIDE SEQUENCE</scope>
    <source>
        <strain evidence="7">M48</strain>
    </source>
</reference>
<dbReference type="SUPFAM" id="SSF144091">
    <property type="entry name" value="Rhomboid-like"/>
    <property type="match status" value="1"/>
</dbReference>
<dbReference type="GO" id="GO:0016020">
    <property type="term" value="C:membrane"/>
    <property type="evidence" value="ECO:0007669"/>
    <property type="project" value="UniProtKB-SubCell"/>
</dbReference>
<keyword evidence="2 5" id="KW-0812">Transmembrane</keyword>
<dbReference type="InterPro" id="IPR022764">
    <property type="entry name" value="Peptidase_S54_rhomboid_dom"/>
</dbReference>
<evidence type="ECO:0000313" key="7">
    <source>
        <dbReference type="EMBL" id="MCI0128934.1"/>
    </source>
</evidence>
<organism evidence="7 8">
    <name type="scientific">Paradevosia shaoguanensis</name>
    <dbReference type="NCBI Taxonomy" id="1335043"/>
    <lineage>
        <taxon>Bacteria</taxon>
        <taxon>Pseudomonadati</taxon>
        <taxon>Pseudomonadota</taxon>
        <taxon>Alphaproteobacteria</taxon>
        <taxon>Hyphomicrobiales</taxon>
        <taxon>Devosiaceae</taxon>
        <taxon>Paradevosia</taxon>
    </lineage>
</organism>
<keyword evidence="7" id="KW-0645">Protease</keyword>
<evidence type="ECO:0000256" key="2">
    <source>
        <dbReference type="ARBA" id="ARBA00022692"/>
    </source>
</evidence>
<proteinExistence type="predicted"/>
<dbReference type="Proteomes" id="UP001156140">
    <property type="component" value="Unassembled WGS sequence"/>
</dbReference>
<dbReference type="EMBL" id="JALAZD010000003">
    <property type="protein sequence ID" value="MCI0128934.1"/>
    <property type="molecule type" value="Genomic_DNA"/>
</dbReference>
<name>A0AA41QRZ8_9HYPH</name>
<evidence type="ECO:0000256" key="3">
    <source>
        <dbReference type="ARBA" id="ARBA00022989"/>
    </source>
</evidence>
<dbReference type="GO" id="GO:0006508">
    <property type="term" value="P:proteolysis"/>
    <property type="evidence" value="ECO:0007669"/>
    <property type="project" value="UniProtKB-KW"/>
</dbReference>
<feature type="transmembrane region" description="Helical" evidence="5">
    <location>
        <begin position="62"/>
        <end position="80"/>
    </location>
</feature>
<accession>A0AA41QRZ8</accession>
<keyword evidence="8" id="KW-1185">Reference proteome</keyword>
<keyword evidence="3 5" id="KW-1133">Transmembrane helix</keyword>
<evidence type="ECO:0000313" key="8">
    <source>
        <dbReference type="Proteomes" id="UP001156140"/>
    </source>
</evidence>
<protein>
    <submittedName>
        <fullName evidence="7">Rhomboid family intramembrane serine protease</fullName>
    </submittedName>
</protein>
<comment type="subcellular location">
    <subcellularLocation>
        <location evidence="1">Membrane</location>
        <topology evidence="1">Multi-pass membrane protein</topology>
    </subcellularLocation>
</comment>
<feature type="transmembrane region" description="Helical" evidence="5">
    <location>
        <begin position="109"/>
        <end position="126"/>
    </location>
</feature>
<keyword evidence="4 5" id="KW-0472">Membrane</keyword>